<dbReference type="AlphaFoldDB" id="A0A2R6XSB4"/>
<feature type="compositionally biased region" description="Basic and acidic residues" evidence="1">
    <location>
        <begin position="1"/>
        <end position="30"/>
    </location>
</feature>
<dbReference type="Proteomes" id="UP000244005">
    <property type="component" value="Unassembled WGS sequence"/>
</dbReference>
<keyword evidence="3" id="KW-1185">Reference proteome</keyword>
<gene>
    <name evidence="2" type="ORF">MARPO_0004s0222</name>
</gene>
<name>A0A2R6XSB4_MARPO</name>
<dbReference type="EMBL" id="KZ772676">
    <property type="protein sequence ID" value="PTQ48979.1"/>
    <property type="molecule type" value="Genomic_DNA"/>
</dbReference>
<accession>A0A2R6XSB4</accession>
<organism evidence="2 3">
    <name type="scientific">Marchantia polymorpha</name>
    <name type="common">Common liverwort</name>
    <name type="synonym">Marchantia aquatica</name>
    <dbReference type="NCBI Taxonomy" id="3197"/>
    <lineage>
        <taxon>Eukaryota</taxon>
        <taxon>Viridiplantae</taxon>
        <taxon>Streptophyta</taxon>
        <taxon>Embryophyta</taxon>
        <taxon>Marchantiophyta</taxon>
        <taxon>Marchantiopsida</taxon>
        <taxon>Marchantiidae</taxon>
        <taxon>Marchantiales</taxon>
        <taxon>Marchantiaceae</taxon>
        <taxon>Marchantia</taxon>
    </lineage>
</organism>
<reference evidence="3" key="1">
    <citation type="journal article" date="2017" name="Cell">
        <title>Insights into land plant evolution garnered from the Marchantia polymorpha genome.</title>
        <authorList>
            <person name="Bowman J.L."/>
            <person name="Kohchi T."/>
            <person name="Yamato K.T."/>
            <person name="Jenkins J."/>
            <person name="Shu S."/>
            <person name="Ishizaki K."/>
            <person name="Yamaoka S."/>
            <person name="Nishihama R."/>
            <person name="Nakamura Y."/>
            <person name="Berger F."/>
            <person name="Adam C."/>
            <person name="Aki S.S."/>
            <person name="Althoff F."/>
            <person name="Araki T."/>
            <person name="Arteaga-Vazquez M.A."/>
            <person name="Balasubrmanian S."/>
            <person name="Barry K."/>
            <person name="Bauer D."/>
            <person name="Boehm C.R."/>
            <person name="Briginshaw L."/>
            <person name="Caballero-Perez J."/>
            <person name="Catarino B."/>
            <person name="Chen F."/>
            <person name="Chiyoda S."/>
            <person name="Chovatia M."/>
            <person name="Davies K.M."/>
            <person name="Delmans M."/>
            <person name="Demura T."/>
            <person name="Dierschke T."/>
            <person name="Dolan L."/>
            <person name="Dorantes-Acosta A.E."/>
            <person name="Eklund D.M."/>
            <person name="Florent S.N."/>
            <person name="Flores-Sandoval E."/>
            <person name="Fujiyama A."/>
            <person name="Fukuzawa H."/>
            <person name="Galik B."/>
            <person name="Grimanelli D."/>
            <person name="Grimwood J."/>
            <person name="Grossniklaus U."/>
            <person name="Hamada T."/>
            <person name="Haseloff J."/>
            <person name="Hetherington A.J."/>
            <person name="Higo A."/>
            <person name="Hirakawa Y."/>
            <person name="Hundley H.N."/>
            <person name="Ikeda Y."/>
            <person name="Inoue K."/>
            <person name="Inoue S.I."/>
            <person name="Ishida S."/>
            <person name="Jia Q."/>
            <person name="Kakita M."/>
            <person name="Kanazawa T."/>
            <person name="Kawai Y."/>
            <person name="Kawashima T."/>
            <person name="Kennedy M."/>
            <person name="Kinose K."/>
            <person name="Kinoshita T."/>
            <person name="Kohara Y."/>
            <person name="Koide E."/>
            <person name="Komatsu K."/>
            <person name="Kopischke S."/>
            <person name="Kubo M."/>
            <person name="Kyozuka J."/>
            <person name="Lagercrantz U."/>
            <person name="Lin S.S."/>
            <person name="Lindquist E."/>
            <person name="Lipzen A.M."/>
            <person name="Lu C.W."/>
            <person name="De Luna E."/>
            <person name="Martienssen R.A."/>
            <person name="Minamino N."/>
            <person name="Mizutani M."/>
            <person name="Mizutani M."/>
            <person name="Mochizuki N."/>
            <person name="Monte I."/>
            <person name="Mosher R."/>
            <person name="Nagasaki H."/>
            <person name="Nakagami H."/>
            <person name="Naramoto S."/>
            <person name="Nishitani K."/>
            <person name="Ohtani M."/>
            <person name="Okamoto T."/>
            <person name="Okumura M."/>
            <person name="Phillips J."/>
            <person name="Pollak B."/>
            <person name="Reinders A."/>
            <person name="Rovekamp M."/>
            <person name="Sano R."/>
            <person name="Sawa S."/>
            <person name="Schmid M.W."/>
            <person name="Shirakawa M."/>
            <person name="Solano R."/>
            <person name="Spunde A."/>
            <person name="Suetsugu N."/>
            <person name="Sugano S."/>
            <person name="Sugiyama A."/>
            <person name="Sun R."/>
            <person name="Suzuki Y."/>
            <person name="Takenaka M."/>
            <person name="Takezawa D."/>
            <person name="Tomogane H."/>
            <person name="Tsuzuki M."/>
            <person name="Ueda T."/>
            <person name="Umeda M."/>
            <person name="Ward J.M."/>
            <person name="Watanabe Y."/>
            <person name="Yazaki K."/>
            <person name="Yokoyama R."/>
            <person name="Yoshitake Y."/>
            <person name="Yotsui I."/>
            <person name="Zachgo S."/>
            <person name="Schmutz J."/>
        </authorList>
    </citation>
    <scope>NUCLEOTIDE SEQUENCE [LARGE SCALE GENOMIC DNA]</scope>
    <source>
        <strain evidence="3">Tak-1</strain>
    </source>
</reference>
<evidence type="ECO:0000313" key="3">
    <source>
        <dbReference type="Proteomes" id="UP000244005"/>
    </source>
</evidence>
<dbReference type="Gramene" id="Mp3g14490.1">
    <property type="protein sequence ID" value="Mp3g14490.1.cds1"/>
    <property type="gene ID" value="Mp3g14490"/>
</dbReference>
<sequence length="117" mass="13003">MLSDKDARDATANDAEVSTHKSGENCSEKAAEDEEFSNLNEVNSAKIEVAVDDETMAEHLDIAEESVVEDNEKNYESTVIKMEINIPSKVETLARKGLINDNKSGIFTRKESMQAFF</sequence>
<feature type="region of interest" description="Disordered" evidence="1">
    <location>
        <begin position="1"/>
        <end position="37"/>
    </location>
</feature>
<evidence type="ECO:0000256" key="1">
    <source>
        <dbReference type="SAM" id="MobiDB-lite"/>
    </source>
</evidence>
<proteinExistence type="predicted"/>
<protein>
    <submittedName>
        <fullName evidence="2">Uncharacterized protein</fullName>
    </submittedName>
</protein>
<evidence type="ECO:0000313" key="2">
    <source>
        <dbReference type="EMBL" id="PTQ48979.1"/>
    </source>
</evidence>